<organism evidence="2 3">
    <name type="scientific">Chloroflexus islandicus</name>
    <dbReference type="NCBI Taxonomy" id="1707952"/>
    <lineage>
        <taxon>Bacteria</taxon>
        <taxon>Bacillati</taxon>
        <taxon>Chloroflexota</taxon>
        <taxon>Chloroflexia</taxon>
        <taxon>Chloroflexales</taxon>
        <taxon>Chloroflexineae</taxon>
        <taxon>Chloroflexaceae</taxon>
        <taxon>Chloroflexus</taxon>
    </lineage>
</organism>
<dbReference type="FunFam" id="3.40.250.10:FF:000049">
    <property type="entry name" value="Phage shock protein E"/>
    <property type="match status" value="1"/>
</dbReference>
<keyword evidence="2" id="KW-0808">Transferase</keyword>
<dbReference type="Proteomes" id="UP000078287">
    <property type="component" value="Unassembled WGS sequence"/>
</dbReference>
<proteinExistence type="predicted"/>
<sequence>MFRQLFRNPRETQANHIGTMTVQELKAQLDAHTPMVLVDVRQPEEFAYDGHVAGARLLPLPMLAMRMNELPKDQPIVCICRSGNRSQVACEMLQRHGFTNVTNVVGGMVAWQRAGYPMNRQR</sequence>
<dbReference type="Pfam" id="PF00581">
    <property type="entry name" value="Rhodanese"/>
    <property type="match status" value="1"/>
</dbReference>
<dbReference type="PANTHER" id="PTHR43031:SF1">
    <property type="entry name" value="PYRIDINE NUCLEOTIDE-DISULPHIDE OXIDOREDUCTASE"/>
    <property type="match status" value="1"/>
</dbReference>
<evidence type="ECO:0000313" key="3">
    <source>
        <dbReference type="Proteomes" id="UP000078287"/>
    </source>
</evidence>
<dbReference type="InterPro" id="IPR036873">
    <property type="entry name" value="Rhodanese-like_dom_sf"/>
</dbReference>
<dbReference type="EMBL" id="LWQS01000036">
    <property type="protein sequence ID" value="OAN47536.1"/>
    <property type="molecule type" value="Genomic_DNA"/>
</dbReference>
<evidence type="ECO:0000259" key="1">
    <source>
        <dbReference type="PROSITE" id="PS50206"/>
    </source>
</evidence>
<name>A0A178MG24_9CHLR</name>
<dbReference type="GO" id="GO:0016740">
    <property type="term" value="F:transferase activity"/>
    <property type="evidence" value="ECO:0007669"/>
    <property type="project" value="UniProtKB-KW"/>
</dbReference>
<dbReference type="STRING" id="1707952.A6A03_09790"/>
<dbReference type="PROSITE" id="PS50206">
    <property type="entry name" value="RHODANESE_3"/>
    <property type="match status" value="1"/>
</dbReference>
<gene>
    <name evidence="2" type="ORF">A6A03_09790</name>
</gene>
<comment type="caution">
    <text evidence="2">The sequence shown here is derived from an EMBL/GenBank/DDBJ whole genome shotgun (WGS) entry which is preliminary data.</text>
</comment>
<dbReference type="RefSeq" id="WP_066783612.1">
    <property type="nucleotide sequence ID" value="NZ_LWQS01000036.1"/>
</dbReference>
<dbReference type="SMART" id="SM00450">
    <property type="entry name" value="RHOD"/>
    <property type="match status" value="1"/>
</dbReference>
<dbReference type="PANTHER" id="PTHR43031">
    <property type="entry name" value="FAD-DEPENDENT OXIDOREDUCTASE"/>
    <property type="match status" value="1"/>
</dbReference>
<dbReference type="OrthoDB" id="9800872at2"/>
<dbReference type="InterPro" id="IPR001763">
    <property type="entry name" value="Rhodanese-like_dom"/>
</dbReference>
<dbReference type="AlphaFoldDB" id="A0A178MG24"/>
<dbReference type="SUPFAM" id="SSF52821">
    <property type="entry name" value="Rhodanese/Cell cycle control phosphatase"/>
    <property type="match status" value="1"/>
</dbReference>
<feature type="domain" description="Rhodanese" evidence="1">
    <location>
        <begin position="36"/>
        <end position="120"/>
    </location>
</feature>
<dbReference type="InterPro" id="IPR050229">
    <property type="entry name" value="GlpE_sulfurtransferase"/>
</dbReference>
<evidence type="ECO:0000313" key="2">
    <source>
        <dbReference type="EMBL" id="OAN47536.1"/>
    </source>
</evidence>
<dbReference type="CDD" id="cd00158">
    <property type="entry name" value="RHOD"/>
    <property type="match status" value="1"/>
</dbReference>
<dbReference type="Gene3D" id="3.40.250.10">
    <property type="entry name" value="Rhodanese-like domain"/>
    <property type="match status" value="1"/>
</dbReference>
<keyword evidence="3" id="KW-1185">Reference proteome</keyword>
<accession>A0A178MG24</accession>
<protein>
    <submittedName>
        <fullName evidence="2">Sulfurtransferase</fullName>
    </submittedName>
</protein>
<reference evidence="2 3" key="1">
    <citation type="submission" date="2016-04" db="EMBL/GenBank/DDBJ databases">
        <title>Chloroflexus islandicus sp. nov., a thermophilic filamentous anoxygenic phototrophic bacterium from geyser Strokkur (Iceland).</title>
        <authorList>
            <person name="Gaisin V.A."/>
            <person name="Kalashnikov A.M."/>
            <person name="Sukhacheva M.V."/>
            <person name="Grouzdev D.S."/>
            <person name="Ivanov T.M."/>
            <person name="Kuznetsov B."/>
            <person name="Gorlenko V.M."/>
        </authorList>
    </citation>
    <scope>NUCLEOTIDE SEQUENCE [LARGE SCALE GENOMIC DNA]</scope>
    <source>
        <strain evidence="3">isl-2</strain>
    </source>
</reference>